<dbReference type="EMBL" id="CATOUU010001007">
    <property type="protein sequence ID" value="CAI9966506.1"/>
    <property type="molecule type" value="Genomic_DNA"/>
</dbReference>
<evidence type="ECO:0000256" key="2">
    <source>
        <dbReference type="SAM" id="MobiDB-lite"/>
    </source>
</evidence>
<protein>
    <submittedName>
        <fullName evidence="3">Cast domain containing protein</fullName>
    </submittedName>
    <submittedName>
        <fullName evidence="4">Cast_domain containing protein</fullName>
    </submittedName>
</protein>
<sequence>MNIETDNLKQSQLIQTQTLNVQRRIELIDDVEQLRNIALHYCNKCYELYEKQEQRMNDTKTPKNNQATQRDVQLLENELSFQKAKYLQLQNQVKEERENIERRESLFTFQKKQLVEKATQQSLAVIQKQQQELQDKQEVLNLFNKKVQERDKQLSVIQKENELIKDQLEKLRKKVKKMPKKKKNPIPRPLSAIGSPAPQPPNTEETDEDEISINCEPLDIEQLQDIVEPEQQPPLSYPEEDYEFFITDSYAPPDLSDLLQKQLRMPIQLIGYISENPLKIQFKTKVLMRKTYQILRELNVNLKSDTVKTVLTNLKLSEIIEEMEDKPEILFAKEVENGVQMEVEEK</sequence>
<name>A0AA86UVP2_9EUKA</name>
<feature type="coiled-coil region" evidence="1">
    <location>
        <begin position="65"/>
        <end position="174"/>
    </location>
</feature>
<proteinExistence type="predicted"/>
<accession>A0AA86UVP2</accession>
<dbReference type="AlphaFoldDB" id="A0AA86UVP2"/>
<keyword evidence="1" id="KW-0175">Coiled coil</keyword>
<keyword evidence="5" id="KW-1185">Reference proteome</keyword>
<organism evidence="3">
    <name type="scientific">Hexamita inflata</name>
    <dbReference type="NCBI Taxonomy" id="28002"/>
    <lineage>
        <taxon>Eukaryota</taxon>
        <taxon>Metamonada</taxon>
        <taxon>Diplomonadida</taxon>
        <taxon>Hexamitidae</taxon>
        <taxon>Hexamitinae</taxon>
        <taxon>Hexamita</taxon>
    </lineage>
</organism>
<feature type="region of interest" description="Disordered" evidence="2">
    <location>
        <begin position="175"/>
        <end position="209"/>
    </location>
</feature>
<reference evidence="3" key="1">
    <citation type="submission" date="2023-06" db="EMBL/GenBank/DDBJ databases">
        <authorList>
            <person name="Kurt Z."/>
        </authorList>
    </citation>
    <scope>NUCLEOTIDE SEQUENCE</scope>
</reference>
<dbReference type="Proteomes" id="UP001642409">
    <property type="component" value="Unassembled WGS sequence"/>
</dbReference>
<gene>
    <name evidence="4" type="ORF">HINF_LOCUS34593</name>
    <name evidence="3" type="ORF">HINF_LOCUS54151</name>
</gene>
<evidence type="ECO:0000313" key="4">
    <source>
        <dbReference type="EMBL" id="CAL6032660.1"/>
    </source>
</evidence>
<evidence type="ECO:0000313" key="3">
    <source>
        <dbReference type="EMBL" id="CAI9966506.1"/>
    </source>
</evidence>
<dbReference type="EMBL" id="CAXDID020000123">
    <property type="protein sequence ID" value="CAL6032660.1"/>
    <property type="molecule type" value="Genomic_DNA"/>
</dbReference>
<evidence type="ECO:0000256" key="1">
    <source>
        <dbReference type="SAM" id="Coils"/>
    </source>
</evidence>
<reference evidence="4 5" key="2">
    <citation type="submission" date="2024-07" db="EMBL/GenBank/DDBJ databases">
        <authorList>
            <person name="Akdeniz Z."/>
        </authorList>
    </citation>
    <scope>NUCLEOTIDE SEQUENCE [LARGE SCALE GENOMIC DNA]</scope>
</reference>
<evidence type="ECO:0000313" key="5">
    <source>
        <dbReference type="Proteomes" id="UP001642409"/>
    </source>
</evidence>
<comment type="caution">
    <text evidence="3">The sequence shown here is derived from an EMBL/GenBank/DDBJ whole genome shotgun (WGS) entry which is preliminary data.</text>
</comment>
<feature type="compositionally biased region" description="Basic residues" evidence="2">
    <location>
        <begin position="175"/>
        <end position="185"/>
    </location>
</feature>